<dbReference type="AlphaFoldDB" id="A0A7S2XM66"/>
<proteinExistence type="predicted"/>
<keyword evidence="3" id="KW-0732">Signal</keyword>
<sequence length="329" mass="36381">MMGLRNSAVLALLLATSASAFTQSSPAFATRSPTRISALLEDDAGLENALARELDYQPGAAKTAFADRYRDLSGKKIKTVAEAFSDFTVALGHPINALYKNMMTDIVGQCHLIVVNARFKKDALWSLGIMTTLELLLKNYPEKNISEEIVTALFKSIGLDEAEVRAEAKSLEAWIEGKSKEEVEAALRGEGDSSIAGIAKGIKADEFWMYSRFFGVGLVRLMDTVGVEMSMETAYPVMEDWMGTQLGKPFYTACSDSDMYFKIKAKLDMMETLMKEIEIREKKKMATRLEEKADIALKKAERDAEMKKETEAEKAEKATSSEAPKAVES</sequence>
<gene>
    <name evidence="4" type="ORF">ASEP1449_LOCUS7427</name>
</gene>
<dbReference type="Pfam" id="PF11264">
    <property type="entry name" value="ThylakoidFormat"/>
    <property type="match status" value="1"/>
</dbReference>
<name>A0A7S2XM66_9STRA</name>
<feature type="chain" id="PRO_5031010389" evidence="3">
    <location>
        <begin position="23"/>
        <end position="329"/>
    </location>
</feature>
<dbReference type="EMBL" id="HBHQ01011070">
    <property type="protein sequence ID" value="CAD9815601.1"/>
    <property type="molecule type" value="Transcribed_RNA"/>
</dbReference>
<evidence type="ECO:0000256" key="2">
    <source>
        <dbReference type="SAM" id="MobiDB-lite"/>
    </source>
</evidence>
<reference evidence="4" key="1">
    <citation type="submission" date="2021-01" db="EMBL/GenBank/DDBJ databases">
        <authorList>
            <person name="Corre E."/>
            <person name="Pelletier E."/>
            <person name="Niang G."/>
            <person name="Scheremetjew M."/>
            <person name="Finn R."/>
            <person name="Kale V."/>
            <person name="Holt S."/>
            <person name="Cochrane G."/>
            <person name="Meng A."/>
            <person name="Brown T."/>
            <person name="Cohen L."/>
        </authorList>
    </citation>
    <scope>NUCLEOTIDE SEQUENCE</scope>
    <source>
        <strain evidence="4">CCMP2084</strain>
    </source>
</reference>
<dbReference type="PANTHER" id="PTHR34793:SF1">
    <property type="entry name" value="PROTEIN THYLAKOID FORMATION 1, CHLOROPLASTIC"/>
    <property type="match status" value="1"/>
</dbReference>
<dbReference type="InterPro" id="IPR017499">
    <property type="entry name" value="Thf1"/>
</dbReference>
<evidence type="ECO:0000313" key="4">
    <source>
        <dbReference type="EMBL" id="CAD9815601.1"/>
    </source>
</evidence>
<dbReference type="PANTHER" id="PTHR34793">
    <property type="entry name" value="PROTEIN THYLAKOID FORMATION 1, CHLOROPLASTIC"/>
    <property type="match status" value="1"/>
</dbReference>
<feature type="signal peptide" evidence="3">
    <location>
        <begin position="1"/>
        <end position="22"/>
    </location>
</feature>
<keyword evidence="1" id="KW-0175">Coiled coil</keyword>
<protein>
    <submittedName>
        <fullName evidence="4">Uncharacterized protein</fullName>
    </submittedName>
</protein>
<accession>A0A7S2XM66</accession>
<organism evidence="4">
    <name type="scientific">Attheya septentrionalis</name>
    <dbReference type="NCBI Taxonomy" id="420275"/>
    <lineage>
        <taxon>Eukaryota</taxon>
        <taxon>Sar</taxon>
        <taxon>Stramenopiles</taxon>
        <taxon>Ochrophyta</taxon>
        <taxon>Bacillariophyta</taxon>
        <taxon>Coscinodiscophyceae</taxon>
        <taxon>Chaetocerotophycidae</taxon>
        <taxon>Chaetocerotales</taxon>
        <taxon>Attheyaceae</taxon>
        <taxon>Attheya</taxon>
    </lineage>
</organism>
<feature type="region of interest" description="Disordered" evidence="2">
    <location>
        <begin position="300"/>
        <end position="329"/>
    </location>
</feature>
<evidence type="ECO:0000256" key="1">
    <source>
        <dbReference type="ARBA" id="ARBA00023054"/>
    </source>
</evidence>
<dbReference type="GO" id="GO:0010207">
    <property type="term" value="P:photosystem II assembly"/>
    <property type="evidence" value="ECO:0007669"/>
    <property type="project" value="InterPro"/>
</dbReference>
<evidence type="ECO:0000256" key="3">
    <source>
        <dbReference type="SAM" id="SignalP"/>
    </source>
</evidence>